<dbReference type="SUPFAM" id="SSF56112">
    <property type="entry name" value="Protein kinase-like (PK-like)"/>
    <property type="match status" value="1"/>
</dbReference>
<dbReference type="GO" id="GO:0004672">
    <property type="term" value="F:protein kinase activity"/>
    <property type="evidence" value="ECO:0007669"/>
    <property type="project" value="InterPro"/>
</dbReference>
<name>A0A9P5SBK0_9FUNG</name>
<feature type="region of interest" description="Disordered" evidence="1">
    <location>
        <begin position="694"/>
        <end position="721"/>
    </location>
</feature>
<gene>
    <name evidence="3" type="ORF">BG006_000273</name>
</gene>
<evidence type="ECO:0000313" key="3">
    <source>
        <dbReference type="EMBL" id="KAF9324742.1"/>
    </source>
</evidence>
<dbReference type="EMBL" id="JAAAUY010001035">
    <property type="protein sequence ID" value="KAF9324742.1"/>
    <property type="molecule type" value="Genomic_DNA"/>
</dbReference>
<dbReference type="GO" id="GO:0005737">
    <property type="term" value="C:cytoplasm"/>
    <property type="evidence" value="ECO:0007669"/>
    <property type="project" value="TreeGrafter"/>
</dbReference>
<feature type="compositionally biased region" description="Basic and acidic residues" evidence="1">
    <location>
        <begin position="341"/>
        <end position="368"/>
    </location>
</feature>
<dbReference type="GO" id="GO:0007165">
    <property type="term" value="P:signal transduction"/>
    <property type="evidence" value="ECO:0007669"/>
    <property type="project" value="TreeGrafter"/>
</dbReference>
<feature type="compositionally biased region" description="Low complexity" evidence="1">
    <location>
        <begin position="398"/>
        <end position="418"/>
    </location>
</feature>
<dbReference type="InterPro" id="IPR036770">
    <property type="entry name" value="Ankyrin_rpt-contain_sf"/>
</dbReference>
<evidence type="ECO:0000313" key="4">
    <source>
        <dbReference type="Proteomes" id="UP000696485"/>
    </source>
</evidence>
<dbReference type="GO" id="GO:0005524">
    <property type="term" value="F:ATP binding"/>
    <property type="evidence" value="ECO:0007669"/>
    <property type="project" value="InterPro"/>
</dbReference>
<comment type="caution">
    <text evidence="3">The sequence shown here is derived from an EMBL/GenBank/DDBJ whole genome shotgun (WGS) entry which is preliminary data.</text>
</comment>
<dbReference type="Pfam" id="PF07714">
    <property type="entry name" value="PK_Tyr_Ser-Thr"/>
    <property type="match status" value="1"/>
</dbReference>
<dbReference type="Proteomes" id="UP000696485">
    <property type="component" value="Unassembled WGS sequence"/>
</dbReference>
<dbReference type="PROSITE" id="PS50011">
    <property type="entry name" value="PROTEIN_KINASE_DOM"/>
    <property type="match status" value="1"/>
</dbReference>
<dbReference type="InterPro" id="IPR050167">
    <property type="entry name" value="Ser_Thr_protein_kinase"/>
</dbReference>
<feature type="domain" description="Protein kinase" evidence="2">
    <location>
        <begin position="30"/>
        <end position="288"/>
    </location>
</feature>
<protein>
    <recommendedName>
        <fullName evidence="2">Protein kinase domain-containing protein</fullName>
    </recommendedName>
</protein>
<dbReference type="Gene3D" id="1.25.40.20">
    <property type="entry name" value="Ankyrin repeat-containing domain"/>
    <property type="match status" value="1"/>
</dbReference>
<dbReference type="SUPFAM" id="SSF48403">
    <property type="entry name" value="Ankyrin repeat"/>
    <property type="match status" value="1"/>
</dbReference>
<proteinExistence type="predicted"/>
<reference evidence="3" key="1">
    <citation type="journal article" date="2020" name="Fungal Divers.">
        <title>Resolving the Mortierellaceae phylogeny through synthesis of multi-gene phylogenetics and phylogenomics.</title>
        <authorList>
            <person name="Vandepol N."/>
            <person name="Liber J."/>
            <person name="Desiro A."/>
            <person name="Na H."/>
            <person name="Kennedy M."/>
            <person name="Barry K."/>
            <person name="Grigoriev I.V."/>
            <person name="Miller A.N."/>
            <person name="O'Donnell K."/>
            <person name="Stajich J.E."/>
            <person name="Bonito G."/>
        </authorList>
    </citation>
    <scope>NUCLEOTIDE SEQUENCE</scope>
    <source>
        <strain evidence="3">NVP1</strain>
    </source>
</reference>
<dbReference type="InterPro" id="IPR011009">
    <property type="entry name" value="Kinase-like_dom_sf"/>
</dbReference>
<dbReference type="PANTHER" id="PTHR23257">
    <property type="entry name" value="SERINE-THREONINE PROTEIN KINASE"/>
    <property type="match status" value="1"/>
</dbReference>
<feature type="compositionally biased region" description="Pro residues" evidence="1">
    <location>
        <begin position="372"/>
        <end position="381"/>
    </location>
</feature>
<keyword evidence="4" id="KW-1185">Reference proteome</keyword>
<dbReference type="InterPro" id="IPR000719">
    <property type="entry name" value="Prot_kinase_dom"/>
</dbReference>
<evidence type="ECO:0000256" key="1">
    <source>
        <dbReference type="SAM" id="MobiDB-lite"/>
    </source>
</evidence>
<dbReference type="InterPro" id="IPR001245">
    <property type="entry name" value="Ser-Thr/Tyr_kinase_cat_dom"/>
</dbReference>
<dbReference type="AlphaFoldDB" id="A0A9P5SBK0"/>
<accession>A0A9P5SBK0</accession>
<dbReference type="Gene3D" id="1.10.510.10">
    <property type="entry name" value="Transferase(Phosphotransferase) domain 1"/>
    <property type="match status" value="1"/>
</dbReference>
<organism evidence="3 4">
    <name type="scientific">Podila minutissima</name>
    <dbReference type="NCBI Taxonomy" id="64525"/>
    <lineage>
        <taxon>Eukaryota</taxon>
        <taxon>Fungi</taxon>
        <taxon>Fungi incertae sedis</taxon>
        <taxon>Mucoromycota</taxon>
        <taxon>Mortierellomycotina</taxon>
        <taxon>Mortierellomycetes</taxon>
        <taxon>Mortierellales</taxon>
        <taxon>Mortierellaceae</taxon>
        <taxon>Podila</taxon>
    </lineage>
</organism>
<feature type="compositionally biased region" description="Low complexity" evidence="1">
    <location>
        <begin position="695"/>
        <end position="717"/>
    </location>
</feature>
<sequence>MTVPVTPVDREILQILHQSVPMIPFEEIHHIIYDAHIPGRFTKIHTGRWNEHEVEIRQPFGDAATVEREVRLLYKLGQSKQILHLHGYTIHPTTSIPHLVLTHNEHGSLHSYLLNFHPHLTWTDRYNLAQDIALGLHYLHFKGYRHRHLHSASILIDTNGSACLSDFGFTRDAEVISSREHPARMGYIAPERLSTIPARYSIECDIYSLGMVFWEIASGHPPFEELIHAHSQSNSLDALAQNIMSGRRERPVHGVDPLFEEIYTRCWHPNPQERPTIDWVILNLGVLLKQPTSALLRQIEELSLDNMPKKPVYSAKSSSRDSHSSTAGSIRSLPIRPGRSHSLEQEREHRESSHTVRSRELLLSKEPDYLSSPPPPVMPPNPRRKMSTVSSIAPSVRSMSISSGSSTCSSNGINGINGPMIPARDSRRVSTLSSVSSIEAPKHESHPKRRSPQTIWEACQEGNTDLAEWYILSSGSSPNALIPLPAYSMLAEVAPIHVACFYMPENVMAILTLLQRHGAHMQLHTTLTKQSALHIVLEHATNYPLALEVTKFLMTDCHLSVNDADSRGLTPFHKYLKNPHLSGRPSVAGSELYTLLRERGEANLSQESQNEGNALGMTARYLRVDLMKHFLLTDLSSSDPRSLSYALSVVEAPLSESRSSRAAQDLCRSILHEWAGERGEAKRIQMAERVLEHQGISPSGSGRSSPSLSSGPTMGSSKGRKQSIGLLSLGKSKKNKEEVPQVPMLPAKIASEVDVAKRLLQSGMAKQHKIKNVMAGAGF</sequence>
<evidence type="ECO:0000259" key="2">
    <source>
        <dbReference type="PROSITE" id="PS50011"/>
    </source>
</evidence>
<feature type="region of interest" description="Disordered" evidence="1">
    <location>
        <begin position="310"/>
        <end position="453"/>
    </location>
</feature>